<evidence type="ECO:0000313" key="2">
    <source>
        <dbReference type="EMBL" id="KAK5621175.1"/>
    </source>
</evidence>
<reference evidence="2 3" key="1">
    <citation type="submission" date="2021-06" db="EMBL/GenBank/DDBJ databases">
        <authorList>
            <person name="Palmer J.M."/>
        </authorList>
    </citation>
    <scope>NUCLEOTIDE SEQUENCE [LARGE SCALE GENOMIC DNA]</scope>
    <source>
        <strain evidence="2 3">MEX-2019</strain>
        <tissue evidence="2">Muscle</tissue>
    </source>
</reference>
<dbReference type="Proteomes" id="UP001311232">
    <property type="component" value="Unassembled WGS sequence"/>
</dbReference>
<gene>
    <name evidence="2" type="ORF">CRENBAI_012625</name>
</gene>
<dbReference type="EMBL" id="JAHHUM010000314">
    <property type="protein sequence ID" value="KAK5621175.1"/>
    <property type="molecule type" value="Genomic_DNA"/>
</dbReference>
<keyword evidence="1" id="KW-0732">Signal</keyword>
<name>A0AAV9SJN0_9TELE</name>
<evidence type="ECO:0000313" key="3">
    <source>
        <dbReference type="Proteomes" id="UP001311232"/>
    </source>
</evidence>
<feature type="signal peptide" evidence="1">
    <location>
        <begin position="1"/>
        <end position="22"/>
    </location>
</feature>
<organism evidence="2 3">
    <name type="scientific">Crenichthys baileyi</name>
    <name type="common">White River springfish</name>
    <dbReference type="NCBI Taxonomy" id="28760"/>
    <lineage>
        <taxon>Eukaryota</taxon>
        <taxon>Metazoa</taxon>
        <taxon>Chordata</taxon>
        <taxon>Craniata</taxon>
        <taxon>Vertebrata</taxon>
        <taxon>Euteleostomi</taxon>
        <taxon>Actinopterygii</taxon>
        <taxon>Neopterygii</taxon>
        <taxon>Teleostei</taxon>
        <taxon>Neoteleostei</taxon>
        <taxon>Acanthomorphata</taxon>
        <taxon>Ovalentaria</taxon>
        <taxon>Atherinomorphae</taxon>
        <taxon>Cyprinodontiformes</taxon>
        <taxon>Goodeidae</taxon>
        <taxon>Crenichthys</taxon>
    </lineage>
</organism>
<evidence type="ECO:0000256" key="1">
    <source>
        <dbReference type="SAM" id="SignalP"/>
    </source>
</evidence>
<sequence length="113" mass="12662">MLCKKRTIQLLLLPFLPPLYFSTPVSFLSSPATLCLSSNHTQIKRSHRVIPTPATTLTATSRLGLLFVEDPQSGYLPDDLTASIFSVFHNQCCCFFICGGGRAFDDLFVFFYF</sequence>
<keyword evidence="3" id="KW-1185">Reference proteome</keyword>
<protein>
    <submittedName>
        <fullName evidence="2">Uncharacterized protein</fullName>
    </submittedName>
</protein>
<proteinExistence type="predicted"/>
<feature type="chain" id="PRO_5043877727" evidence="1">
    <location>
        <begin position="23"/>
        <end position="113"/>
    </location>
</feature>
<comment type="caution">
    <text evidence="2">The sequence shown here is derived from an EMBL/GenBank/DDBJ whole genome shotgun (WGS) entry which is preliminary data.</text>
</comment>
<dbReference type="AlphaFoldDB" id="A0AAV9SJN0"/>
<accession>A0AAV9SJN0</accession>